<dbReference type="PANTHER" id="PTHR34822">
    <property type="entry name" value="GRPB DOMAIN PROTEIN (AFU_ORTHOLOGUE AFUA_1G01530)"/>
    <property type="match status" value="1"/>
</dbReference>
<dbReference type="GO" id="GO:0016740">
    <property type="term" value="F:transferase activity"/>
    <property type="evidence" value="ECO:0007669"/>
    <property type="project" value="UniProtKB-KW"/>
</dbReference>
<dbReference type="Gene3D" id="3.30.460.10">
    <property type="entry name" value="Beta Polymerase, domain 2"/>
    <property type="match status" value="1"/>
</dbReference>
<dbReference type="EMBL" id="JACHNC010000001">
    <property type="protein sequence ID" value="MBB4754040.1"/>
    <property type="molecule type" value="Genomic_DNA"/>
</dbReference>
<dbReference type="SUPFAM" id="SSF81301">
    <property type="entry name" value="Nucleotidyltransferase"/>
    <property type="match status" value="1"/>
</dbReference>
<reference evidence="1 2" key="1">
    <citation type="submission" date="2020-08" db="EMBL/GenBank/DDBJ databases">
        <title>Sequencing the genomes of 1000 actinobacteria strains.</title>
        <authorList>
            <person name="Klenk H.-P."/>
        </authorList>
    </citation>
    <scope>NUCLEOTIDE SEQUENCE [LARGE SCALE GENOMIC DNA]</scope>
    <source>
        <strain evidence="1 2">DSM 43150</strain>
    </source>
</reference>
<keyword evidence="1" id="KW-0808">Transferase</keyword>
<evidence type="ECO:0000313" key="2">
    <source>
        <dbReference type="Proteomes" id="UP000590511"/>
    </source>
</evidence>
<dbReference type="PANTHER" id="PTHR34822:SF1">
    <property type="entry name" value="GRPB FAMILY PROTEIN"/>
    <property type="match status" value="1"/>
</dbReference>
<comment type="caution">
    <text evidence="1">The sequence shown here is derived from an EMBL/GenBank/DDBJ whole genome shotgun (WGS) entry which is preliminary data.</text>
</comment>
<name>A0A7W7HP02_9ACTN</name>
<gene>
    <name evidence="1" type="ORF">BJ964_008201</name>
</gene>
<dbReference type="InterPro" id="IPR043519">
    <property type="entry name" value="NT_sf"/>
</dbReference>
<accession>A0A7W7HP02</accession>
<dbReference type="RefSeq" id="WP_188125662.1">
    <property type="nucleotide sequence ID" value="NZ_BOMP01000055.1"/>
</dbReference>
<dbReference type="InterPro" id="IPR007344">
    <property type="entry name" value="GrpB/CoaE"/>
</dbReference>
<evidence type="ECO:0000313" key="1">
    <source>
        <dbReference type="EMBL" id="MBB4754040.1"/>
    </source>
</evidence>
<protein>
    <submittedName>
        <fullName evidence="1">GrpB-like predicted nucleotidyltransferase (UPF0157 family)</fullName>
    </submittedName>
</protein>
<proteinExistence type="predicted"/>
<organism evidence="1 2">
    <name type="scientific">Actinoplanes lobatus</name>
    <dbReference type="NCBI Taxonomy" id="113568"/>
    <lineage>
        <taxon>Bacteria</taxon>
        <taxon>Bacillati</taxon>
        <taxon>Actinomycetota</taxon>
        <taxon>Actinomycetes</taxon>
        <taxon>Micromonosporales</taxon>
        <taxon>Micromonosporaceae</taxon>
        <taxon>Actinoplanes</taxon>
    </lineage>
</organism>
<dbReference type="AlphaFoldDB" id="A0A7W7HP02"/>
<dbReference type="Pfam" id="PF04229">
    <property type="entry name" value="GrpB"/>
    <property type="match status" value="1"/>
</dbReference>
<dbReference type="Proteomes" id="UP000590511">
    <property type="component" value="Unassembled WGS sequence"/>
</dbReference>
<sequence>MPSQHRRDPIRMVPHRAAWADDFDRERRRLTAVLRPWLAGDIEHIGSTAVPGLPAKPIIDMAARISAYPAGAAAIAPLARIGWAHAPEPGDETGRKWSFCFPDPGLRTHHLHVYEESDPLVPKLIAFRDHLRRCPEDAAEYGRLKTALAAADPHDRPRYRAGKAPFIEGVLARLNDR</sequence>